<dbReference type="Pfam" id="PF01421">
    <property type="entry name" value="Reprolysin"/>
    <property type="match status" value="1"/>
</dbReference>
<dbReference type="HOGENOM" id="CLU_419362_0_0_1"/>
<dbReference type="KEGG" id="dpx:DAPPUDRAFT_316505"/>
<dbReference type="InParanoid" id="E9GD49"/>
<dbReference type="PhylomeDB" id="E9GD49"/>
<name>E9GD49_DAPPU</name>
<keyword evidence="6 8" id="KW-1015">Disulfide bond</keyword>
<evidence type="ECO:0000256" key="10">
    <source>
        <dbReference type="SAM" id="MobiDB-lite"/>
    </source>
</evidence>
<dbReference type="SMART" id="SM00050">
    <property type="entry name" value="DISIN"/>
    <property type="match status" value="1"/>
</dbReference>
<evidence type="ECO:0000256" key="9">
    <source>
        <dbReference type="PROSITE-ProRule" id="PRU00276"/>
    </source>
</evidence>
<dbReference type="PANTHER" id="PTHR11905">
    <property type="entry name" value="ADAM A DISINTEGRIN AND METALLOPROTEASE DOMAIN"/>
    <property type="match status" value="1"/>
</dbReference>
<dbReference type="InterPro" id="IPR001590">
    <property type="entry name" value="Peptidase_M12B"/>
</dbReference>
<feature type="disulfide bond" evidence="7">
    <location>
        <begin position="329"/>
        <end position="349"/>
    </location>
</feature>
<dbReference type="PROSITE" id="PS50026">
    <property type="entry name" value="EGF_3"/>
    <property type="match status" value="1"/>
</dbReference>
<feature type="disulfide bond" evidence="8">
    <location>
        <begin position="386"/>
        <end position="396"/>
    </location>
</feature>
<sequence length="654" mass="71467">MCHYRGIVRNATNSWATLSTCSGLSGAVFDGLALYYIEPLNHSIDGDHSWKKHPPGLNSLTPRCDEDHHQAQMHSTNHSVKVKRQITKSGVQEAFSGVQVLELVLVVDYAIYLRNGRNMHKVLKRVFDVVNVIKEVPFDLILMSVMLVGVIVWSEGDRIHIGKNASQTLSDFKHYCDHNLHAESHDTAQLMTGVEADHFNGPVGRAYVGTLCNFHESCGIAVDDANSPAAMTASIMSHEMGHNFGMNHDNYSRCHCPMGDCVMAAAIGCGNMVVDPEEQCDCGLPNFCRNQCCDPHTCQFSRRSLKVQCAHGGCCDLMTCQLEMQGVECRSAESQCDIAEYCFGNSSTCPSDLHKFDGIKCDNRKVCIDKVCSRDSLRKINGPLQCPSNCTNGGFCNNLGKCHCPDGFNPPFCQHYGMGGSEDGGPSLDPKVRRLFQIELYIVFLAIIPIIIFLLCICFIFLHDDQKKSLGNLFRNGVNSGFAGRLMHPVPLIQSTSVDKSDDQPKRDFSNWVKNRVGLTLPRISIPPVANGPSVSILSPSSDCSTATITLSALNTPADESHRSTPTFPHRLPQSSSTTAGDCKKEQLLLTPPIPRVVRPAPPPPPPVKNKPAHPGFANSALALEADVVNNVKPARNNQFPLPPPSSAKPALIL</sequence>
<dbReference type="InterPro" id="IPR024079">
    <property type="entry name" value="MetalloPept_cat_dom_sf"/>
</dbReference>
<feature type="region of interest" description="Disordered" evidence="10">
    <location>
        <begin position="635"/>
        <end position="654"/>
    </location>
</feature>
<feature type="disulfide bond" evidence="8">
    <location>
        <begin position="404"/>
        <end position="413"/>
    </location>
</feature>
<keyword evidence="4" id="KW-0378">Hydrolase</keyword>
<keyword evidence="9" id="KW-0479">Metal-binding</keyword>
<dbReference type="InterPro" id="IPR000742">
    <property type="entry name" value="EGF"/>
</dbReference>
<dbReference type="SUPFAM" id="SSF57552">
    <property type="entry name" value="Blood coagulation inhibitor (disintegrin)"/>
    <property type="match status" value="1"/>
</dbReference>
<feature type="domain" description="Disintegrin" evidence="13">
    <location>
        <begin position="266"/>
        <end position="357"/>
    </location>
</feature>
<dbReference type="eggNOG" id="KOG3607">
    <property type="taxonomic scope" value="Eukaryota"/>
</dbReference>
<dbReference type="STRING" id="6669.E9GD49"/>
<keyword evidence="16" id="KW-1185">Reference proteome</keyword>
<evidence type="ECO:0000313" key="15">
    <source>
        <dbReference type="EMBL" id="EFX82756.1"/>
    </source>
</evidence>
<organism evidence="15 16">
    <name type="scientific">Daphnia pulex</name>
    <name type="common">Water flea</name>
    <dbReference type="NCBI Taxonomy" id="6669"/>
    <lineage>
        <taxon>Eukaryota</taxon>
        <taxon>Metazoa</taxon>
        <taxon>Ecdysozoa</taxon>
        <taxon>Arthropoda</taxon>
        <taxon>Crustacea</taxon>
        <taxon>Branchiopoda</taxon>
        <taxon>Diplostraca</taxon>
        <taxon>Cladocera</taxon>
        <taxon>Anomopoda</taxon>
        <taxon>Daphniidae</taxon>
        <taxon>Daphnia</taxon>
    </lineage>
</organism>
<evidence type="ECO:0000256" key="8">
    <source>
        <dbReference type="PROSITE-ProRule" id="PRU00076"/>
    </source>
</evidence>
<dbReference type="Gene3D" id="3.40.390.10">
    <property type="entry name" value="Collagenase (Catalytic Domain)"/>
    <property type="match status" value="1"/>
</dbReference>
<dbReference type="GO" id="GO:0006509">
    <property type="term" value="P:membrane protein ectodomain proteolysis"/>
    <property type="evidence" value="ECO:0000318"/>
    <property type="project" value="GO_Central"/>
</dbReference>
<dbReference type="GO" id="GO:0016020">
    <property type="term" value="C:membrane"/>
    <property type="evidence" value="ECO:0007669"/>
    <property type="project" value="UniProtKB-SubCell"/>
</dbReference>
<comment type="caution">
    <text evidence="8">Lacks conserved residue(s) required for the propagation of feature annotation.</text>
</comment>
<evidence type="ECO:0000313" key="16">
    <source>
        <dbReference type="Proteomes" id="UP000000305"/>
    </source>
</evidence>
<keyword evidence="8" id="KW-0245">EGF-like domain</keyword>
<feature type="binding site" evidence="9">
    <location>
        <position position="248"/>
    </location>
    <ligand>
        <name>Zn(2+)</name>
        <dbReference type="ChEBI" id="CHEBI:29105"/>
        <note>catalytic</note>
    </ligand>
</feature>
<dbReference type="InterPro" id="IPR036436">
    <property type="entry name" value="Disintegrin_dom_sf"/>
</dbReference>
<protein>
    <submittedName>
        <fullName evidence="15">Uncharacterized protein</fullName>
    </submittedName>
</protein>
<keyword evidence="9" id="KW-0862">Zinc</keyword>
<evidence type="ECO:0000259" key="12">
    <source>
        <dbReference type="PROSITE" id="PS50026"/>
    </source>
</evidence>
<feature type="active site" evidence="9">
    <location>
        <position position="239"/>
    </location>
</feature>
<dbReference type="InterPro" id="IPR034027">
    <property type="entry name" value="Reprolysin_adamalysin"/>
</dbReference>
<keyword evidence="4" id="KW-0482">Metalloprotease</keyword>
<dbReference type="Pfam" id="PF00200">
    <property type="entry name" value="Disintegrin"/>
    <property type="match status" value="1"/>
</dbReference>
<feature type="disulfide bond" evidence="9">
    <location>
        <begin position="256"/>
        <end position="261"/>
    </location>
</feature>
<dbReference type="Gene3D" id="4.10.70.10">
    <property type="entry name" value="Disintegrin domain"/>
    <property type="match status" value="1"/>
</dbReference>
<dbReference type="PROSITE" id="PS01186">
    <property type="entry name" value="EGF_2"/>
    <property type="match status" value="1"/>
</dbReference>
<comment type="subcellular location">
    <subcellularLocation>
        <location evidence="1">Membrane</location>
        <topology evidence="1">Single-pass membrane protein</topology>
    </subcellularLocation>
</comment>
<dbReference type="PANTHER" id="PTHR11905:SF159">
    <property type="entry name" value="ADAM METALLOPROTEASE"/>
    <property type="match status" value="1"/>
</dbReference>
<dbReference type="GO" id="GO:0004222">
    <property type="term" value="F:metalloendopeptidase activity"/>
    <property type="evidence" value="ECO:0000318"/>
    <property type="project" value="GO_Central"/>
</dbReference>
<feature type="compositionally biased region" description="Pro residues" evidence="10">
    <location>
        <begin position="592"/>
        <end position="609"/>
    </location>
</feature>
<evidence type="ECO:0000256" key="1">
    <source>
        <dbReference type="ARBA" id="ARBA00004167"/>
    </source>
</evidence>
<dbReference type="PROSITE" id="PS50214">
    <property type="entry name" value="DISINTEGRIN_2"/>
    <property type="match status" value="1"/>
</dbReference>
<dbReference type="Proteomes" id="UP000000305">
    <property type="component" value="Unassembled WGS sequence"/>
</dbReference>
<keyword evidence="4" id="KW-0645">Protease</keyword>
<proteinExistence type="predicted"/>
<dbReference type="GO" id="GO:0046872">
    <property type="term" value="F:metal ion binding"/>
    <property type="evidence" value="ECO:0007669"/>
    <property type="project" value="UniProtKB-KW"/>
</dbReference>
<feature type="domain" description="Peptidase M12B" evidence="14">
    <location>
        <begin position="99"/>
        <end position="303"/>
    </location>
</feature>
<evidence type="ECO:0000256" key="2">
    <source>
        <dbReference type="ARBA" id="ARBA00022692"/>
    </source>
</evidence>
<evidence type="ECO:0000259" key="13">
    <source>
        <dbReference type="PROSITE" id="PS50214"/>
    </source>
</evidence>
<evidence type="ECO:0000256" key="4">
    <source>
        <dbReference type="ARBA" id="ARBA00023049"/>
    </source>
</evidence>
<gene>
    <name evidence="15" type="ORF">DAPPUDRAFT_316505</name>
</gene>
<accession>E9GD49</accession>
<feature type="transmembrane region" description="Helical" evidence="11">
    <location>
        <begin position="440"/>
        <end position="462"/>
    </location>
</feature>
<dbReference type="OrthoDB" id="5951731at2759"/>
<evidence type="ECO:0000256" key="3">
    <source>
        <dbReference type="ARBA" id="ARBA00022989"/>
    </source>
</evidence>
<dbReference type="FunFam" id="4.10.70.10:FF:000003">
    <property type="entry name" value="Disintegrin and metalloproteinase domain-containing protein 17"/>
    <property type="match status" value="1"/>
</dbReference>
<dbReference type="EMBL" id="GL732539">
    <property type="protein sequence ID" value="EFX82756.1"/>
    <property type="molecule type" value="Genomic_DNA"/>
</dbReference>
<keyword evidence="5 11" id="KW-0472">Membrane</keyword>
<feature type="region of interest" description="Disordered" evidence="10">
    <location>
        <begin position="556"/>
        <end position="619"/>
    </location>
</feature>
<evidence type="ECO:0000259" key="14">
    <source>
        <dbReference type="PROSITE" id="PS50215"/>
    </source>
</evidence>
<dbReference type="PROSITE" id="PS50215">
    <property type="entry name" value="ADAM_MEPRO"/>
    <property type="match status" value="1"/>
</dbReference>
<dbReference type="InterPro" id="IPR001762">
    <property type="entry name" value="Disintegrin_dom"/>
</dbReference>
<keyword evidence="2 11" id="KW-0812">Transmembrane</keyword>
<keyword evidence="3 11" id="KW-1133">Transmembrane helix</keyword>
<dbReference type="SUPFAM" id="SSF55486">
    <property type="entry name" value="Metalloproteases ('zincins'), catalytic domain"/>
    <property type="match status" value="1"/>
</dbReference>
<dbReference type="CDD" id="cd04269">
    <property type="entry name" value="ZnMc_adamalysin_II_like"/>
    <property type="match status" value="1"/>
</dbReference>
<dbReference type="AlphaFoldDB" id="E9GD49"/>
<evidence type="ECO:0000256" key="5">
    <source>
        <dbReference type="ARBA" id="ARBA00023136"/>
    </source>
</evidence>
<dbReference type="OMA" id="MLHINAS"/>
<feature type="domain" description="EGF-like" evidence="12">
    <location>
        <begin position="382"/>
        <end position="414"/>
    </location>
</feature>
<evidence type="ECO:0000256" key="11">
    <source>
        <dbReference type="SAM" id="Phobius"/>
    </source>
</evidence>
<feature type="binding site" evidence="9">
    <location>
        <position position="242"/>
    </location>
    <ligand>
        <name>Zn(2+)</name>
        <dbReference type="ChEBI" id="CHEBI:29105"/>
        <note>catalytic</note>
    </ligand>
</feature>
<reference evidence="15 16" key="1">
    <citation type="journal article" date="2011" name="Science">
        <title>The ecoresponsive genome of Daphnia pulex.</title>
        <authorList>
            <person name="Colbourne J.K."/>
            <person name="Pfrender M.E."/>
            <person name="Gilbert D."/>
            <person name="Thomas W.K."/>
            <person name="Tucker A."/>
            <person name="Oakley T.H."/>
            <person name="Tokishita S."/>
            <person name="Aerts A."/>
            <person name="Arnold G.J."/>
            <person name="Basu M.K."/>
            <person name="Bauer D.J."/>
            <person name="Caceres C.E."/>
            <person name="Carmel L."/>
            <person name="Casola C."/>
            <person name="Choi J.H."/>
            <person name="Detter J.C."/>
            <person name="Dong Q."/>
            <person name="Dusheyko S."/>
            <person name="Eads B.D."/>
            <person name="Frohlich T."/>
            <person name="Geiler-Samerotte K.A."/>
            <person name="Gerlach D."/>
            <person name="Hatcher P."/>
            <person name="Jogdeo S."/>
            <person name="Krijgsveld J."/>
            <person name="Kriventseva E.V."/>
            <person name="Kultz D."/>
            <person name="Laforsch C."/>
            <person name="Lindquist E."/>
            <person name="Lopez J."/>
            <person name="Manak J.R."/>
            <person name="Muller J."/>
            <person name="Pangilinan J."/>
            <person name="Patwardhan R.P."/>
            <person name="Pitluck S."/>
            <person name="Pritham E.J."/>
            <person name="Rechtsteiner A."/>
            <person name="Rho M."/>
            <person name="Rogozin I.B."/>
            <person name="Sakarya O."/>
            <person name="Salamov A."/>
            <person name="Schaack S."/>
            <person name="Shapiro H."/>
            <person name="Shiga Y."/>
            <person name="Skalitzky C."/>
            <person name="Smith Z."/>
            <person name="Souvorov A."/>
            <person name="Sung W."/>
            <person name="Tang Z."/>
            <person name="Tsuchiya D."/>
            <person name="Tu H."/>
            <person name="Vos H."/>
            <person name="Wang M."/>
            <person name="Wolf Y.I."/>
            <person name="Yamagata H."/>
            <person name="Yamada T."/>
            <person name="Ye Y."/>
            <person name="Shaw J.R."/>
            <person name="Andrews J."/>
            <person name="Crease T.J."/>
            <person name="Tang H."/>
            <person name="Lucas S.M."/>
            <person name="Robertson H.M."/>
            <person name="Bork P."/>
            <person name="Koonin E.V."/>
            <person name="Zdobnov E.M."/>
            <person name="Grigoriev I.V."/>
            <person name="Lynch M."/>
            <person name="Boore J.L."/>
        </authorList>
    </citation>
    <scope>NUCLEOTIDE SEQUENCE [LARGE SCALE GENOMIC DNA]</scope>
</reference>
<evidence type="ECO:0000256" key="6">
    <source>
        <dbReference type="ARBA" id="ARBA00023157"/>
    </source>
</evidence>
<feature type="binding site" evidence="9">
    <location>
        <position position="238"/>
    </location>
    <ligand>
        <name>Zn(2+)</name>
        <dbReference type="ChEBI" id="CHEBI:29105"/>
        <note>catalytic</note>
    </ligand>
</feature>
<evidence type="ECO:0000256" key="7">
    <source>
        <dbReference type="PROSITE-ProRule" id="PRU00068"/>
    </source>
</evidence>